<comment type="similarity">
    <text evidence="7">Belongs to the Leviviricetes maturation protein family.</text>
</comment>
<keyword evidence="5" id="KW-1175">Viral attachment to host cell pilus</keyword>
<reference evidence="8" key="1">
    <citation type="submission" date="2019-05" db="EMBL/GenBank/DDBJ databases">
        <title>Metatranscriptomic reconstruction reveals RNA viruses with the potential to shape carbon cycling in soil.</title>
        <authorList>
            <person name="Starr E.P."/>
            <person name="Nuccio E."/>
            <person name="Pett-Ridge J."/>
            <person name="Banfield J.F."/>
            <person name="Firestone M.K."/>
        </authorList>
    </citation>
    <scope>NUCLEOTIDE SEQUENCE</scope>
    <source>
        <strain evidence="8">H2_Bulk_36_scaffold_226</strain>
    </source>
</reference>
<proteinExistence type="inferred from homology"/>
<dbReference type="GO" id="GO:0039666">
    <property type="term" value="P:virion attachment to host cell pilus"/>
    <property type="evidence" value="ECO:0007669"/>
    <property type="project" value="UniProtKB-KW"/>
</dbReference>
<gene>
    <name evidence="8" type="ORF">H2Bulk36226_000001</name>
</gene>
<protein>
    <recommendedName>
        <fullName evidence="9">Maturation</fullName>
    </recommendedName>
</protein>
<evidence type="ECO:0000256" key="3">
    <source>
        <dbReference type="ARBA" id="ARBA00022804"/>
    </source>
</evidence>
<evidence type="ECO:0008006" key="9">
    <source>
        <dbReference type="Google" id="ProtNLM"/>
    </source>
</evidence>
<sequence length="418" mass="45755">ALMPERTRNRVLANSLEPMGPVTVTKNNSFDYVRSNSGSFSKELEVESMTDITNNGSIGKPNRCSHQVTRWVQYDGGSCSFTSGGDTYVATGPNAYRSIWGFSDSDNRRYSPDILSIDWPRTDIELMNDTLHDFYSQNIADNLLNLVEAEQIAGGHVNSLVKTVNSSGVRAALKASASRQGLKDLGKLASNGYLYYSFGVAPLLADMKSTGLAMRKYTKLVKDYQKGLGQRFSVHRSLKGALSVASGKLRDQYPVNGSIFIDQLTNIAACTKVCTVTGVNRAQTRGAFLDKADALSAKLGTPGLFSFLWEKVPYSFVVDWFADLRGVTDYLDNLTVGNERVPDGACITVKTECTVSTKMVHPSSIVPAVGQVIGTSYMKSYLREPVEPRSHVVISTGRFGKRQMALSAALLYQKIAKR</sequence>
<keyword evidence="2" id="KW-0945">Host-virus interaction</keyword>
<evidence type="ECO:0000256" key="6">
    <source>
        <dbReference type="ARBA" id="ARBA00023296"/>
    </source>
</evidence>
<organism evidence="8">
    <name type="scientific">Leviviridae sp</name>
    <dbReference type="NCBI Taxonomy" id="2027243"/>
    <lineage>
        <taxon>Viruses</taxon>
        <taxon>Riboviria</taxon>
        <taxon>Orthornavirae</taxon>
        <taxon>Lenarviricota</taxon>
        <taxon>Leviviricetes</taxon>
        <taxon>Norzivirales</taxon>
        <taxon>Fiersviridae</taxon>
    </lineage>
</organism>
<evidence type="ECO:0000256" key="5">
    <source>
        <dbReference type="ARBA" id="ARBA00023104"/>
    </source>
</evidence>
<evidence type="ECO:0000256" key="4">
    <source>
        <dbReference type="ARBA" id="ARBA00022844"/>
    </source>
</evidence>
<keyword evidence="3" id="KW-1161">Viral attachment to host cell</keyword>
<dbReference type="InterPro" id="IPR005563">
    <property type="entry name" value="A_protein"/>
</dbReference>
<keyword evidence="6" id="KW-1160">Virus entry into host cell</keyword>
<keyword evidence="4" id="KW-0946">Virion</keyword>
<feature type="non-terminal residue" evidence="8">
    <location>
        <position position="1"/>
    </location>
</feature>
<name>A0A514D2K8_9VIRU</name>
<evidence type="ECO:0000313" key="8">
    <source>
        <dbReference type="EMBL" id="QDH87836.1"/>
    </source>
</evidence>
<evidence type="ECO:0000256" key="2">
    <source>
        <dbReference type="ARBA" id="ARBA00022581"/>
    </source>
</evidence>
<accession>A0A514D2K8</accession>
<dbReference type="EMBL" id="MN033668">
    <property type="protein sequence ID" value="QDH87836.1"/>
    <property type="molecule type" value="Genomic_RNA"/>
</dbReference>
<dbReference type="GO" id="GO:0044423">
    <property type="term" value="C:virion component"/>
    <property type="evidence" value="ECO:0007669"/>
    <property type="project" value="UniProtKB-KW"/>
</dbReference>
<evidence type="ECO:0000256" key="1">
    <source>
        <dbReference type="ARBA" id="ARBA00004328"/>
    </source>
</evidence>
<dbReference type="Pfam" id="PF03863">
    <property type="entry name" value="Phage_mat-A"/>
    <property type="match status" value="1"/>
</dbReference>
<comment type="subcellular location">
    <subcellularLocation>
        <location evidence="1">Virion</location>
    </subcellularLocation>
</comment>
<evidence type="ECO:0000256" key="7">
    <source>
        <dbReference type="ARBA" id="ARBA00035110"/>
    </source>
</evidence>